<dbReference type="GO" id="GO:0052717">
    <property type="term" value="F:tRNA-specific adenosine-34 deaminase activity"/>
    <property type="evidence" value="ECO:0007669"/>
    <property type="project" value="UniProtKB-UniRule"/>
</dbReference>
<keyword evidence="3 8" id="KW-0819">tRNA processing</keyword>
<name>A0A511ZPI7_9BACI</name>
<feature type="domain" description="CMP/dCMP-type deaminase" evidence="9">
    <location>
        <begin position="8"/>
        <end position="133"/>
    </location>
</feature>
<feature type="binding site" evidence="8">
    <location>
        <position position="59"/>
    </location>
    <ligand>
        <name>Zn(2+)</name>
        <dbReference type="ChEBI" id="CHEBI:29105"/>
        <note>catalytic</note>
    </ligand>
</feature>
<feature type="binding site" evidence="8">
    <location>
        <position position="89"/>
    </location>
    <ligand>
        <name>Zn(2+)</name>
        <dbReference type="ChEBI" id="CHEBI:29105"/>
        <note>catalytic</note>
    </ligand>
</feature>
<evidence type="ECO:0000256" key="1">
    <source>
        <dbReference type="ARBA" id="ARBA00010669"/>
    </source>
</evidence>
<dbReference type="GO" id="GO:0002100">
    <property type="term" value="P:tRNA wobble adenosine to inosine editing"/>
    <property type="evidence" value="ECO:0007669"/>
    <property type="project" value="UniProtKB-UniRule"/>
</dbReference>
<keyword evidence="5 8" id="KW-0378">Hydrolase</keyword>
<keyword evidence="6 8" id="KW-0862">Zinc</keyword>
<dbReference type="Gene3D" id="3.40.140.10">
    <property type="entry name" value="Cytidine Deaminase, domain 2"/>
    <property type="match status" value="1"/>
</dbReference>
<dbReference type="PANTHER" id="PTHR11079">
    <property type="entry name" value="CYTOSINE DEAMINASE FAMILY MEMBER"/>
    <property type="match status" value="1"/>
</dbReference>
<comment type="similarity">
    <text evidence="1">Belongs to the cytidine and deoxycytidylate deaminase family. ADAT2 subfamily.</text>
</comment>
<dbReference type="PROSITE" id="PS51747">
    <property type="entry name" value="CYT_DCMP_DEAMINASES_2"/>
    <property type="match status" value="1"/>
</dbReference>
<comment type="catalytic activity">
    <reaction evidence="7 8">
        <text>adenosine(34) in tRNA + H2O + H(+) = inosine(34) in tRNA + NH4(+)</text>
        <dbReference type="Rhea" id="RHEA:43168"/>
        <dbReference type="Rhea" id="RHEA-COMP:10373"/>
        <dbReference type="Rhea" id="RHEA-COMP:10374"/>
        <dbReference type="ChEBI" id="CHEBI:15377"/>
        <dbReference type="ChEBI" id="CHEBI:15378"/>
        <dbReference type="ChEBI" id="CHEBI:28938"/>
        <dbReference type="ChEBI" id="CHEBI:74411"/>
        <dbReference type="ChEBI" id="CHEBI:82852"/>
        <dbReference type="EC" id="3.5.4.33"/>
    </reaction>
</comment>
<evidence type="ECO:0000256" key="7">
    <source>
        <dbReference type="ARBA" id="ARBA00048045"/>
    </source>
</evidence>
<dbReference type="CDD" id="cd01285">
    <property type="entry name" value="nucleoside_deaminase"/>
    <property type="match status" value="1"/>
</dbReference>
<gene>
    <name evidence="8 10" type="primary">tadA</name>
    <name evidence="10" type="ORF">OSO01_41030</name>
</gene>
<dbReference type="PROSITE" id="PS00903">
    <property type="entry name" value="CYT_DCMP_DEAMINASES_1"/>
    <property type="match status" value="1"/>
</dbReference>
<dbReference type="InterPro" id="IPR058535">
    <property type="entry name" value="MafB19-deam"/>
</dbReference>
<dbReference type="InterPro" id="IPR016193">
    <property type="entry name" value="Cytidine_deaminase-like"/>
</dbReference>
<comment type="cofactor">
    <cofactor evidence="8">
        <name>Zn(2+)</name>
        <dbReference type="ChEBI" id="CHEBI:29105"/>
    </cofactor>
    <text evidence="8">Binds 1 zinc ion per subunit.</text>
</comment>
<dbReference type="HAMAP" id="MF_00972">
    <property type="entry name" value="tRNA_aden_deaminase"/>
    <property type="match status" value="1"/>
</dbReference>
<comment type="subunit">
    <text evidence="2 8">Homodimer.</text>
</comment>
<accession>A0A511ZPI7</accession>
<dbReference type="EMBL" id="BJYM01000021">
    <property type="protein sequence ID" value="GEN89364.1"/>
    <property type="molecule type" value="Genomic_DNA"/>
</dbReference>
<dbReference type="STRING" id="582851.GCA_900162665_02104"/>
<evidence type="ECO:0000256" key="6">
    <source>
        <dbReference type="ARBA" id="ARBA00022833"/>
    </source>
</evidence>
<evidence type="ECO:0000256" key="8">
    <source>
        <dbReference type="HAMAP-Rule" id="MF_00972"/>
    </source>
</evidence>
<dbReference type="PANTHER" id="PTHR11079:SF202">
    <property type="entry name" value="TRNA-SPECIFIC ADENOSINE DEAMINASE"/>
    <property type="match status" value="1"/>
</dbReference>
<dbReference type="GO" id="GO:0008270">
    <property type="term" value="F:zinc ion binding"/>
    <property type="evidence" value="ECO:0007669"/>
    <property type="project" value="UniProtKB-UniRule"/>
</dbReference>
<sequence>MTEEMSVSQDELYMAAAIQEARRAWILNEVPIGAVIVKDGEIIGKGFNLRESIQTTLTHAELLAIQEANQAVGSWRLEDCTLYVTLEPCPMCAGAIVQSRIKRVVYGASDPKAGCAGTLMNLLKEPRFNHQVDVASGVLEQQCSMILKNFFKELRQKKNEKDSASEE</sequence>
<dbReference type="Pfam" id="PF14437">
    <property type="entry name" value="MafB19-deam"/>
    <property type="match status" value="1"/>
</dbReference>
<dbReference type="InterPro" id="IPR028883">
    <property type="entry name" value="tRNA_aden_deaminase"/>
</dbReference>
<evidence type="ECO:0000259" key="9">
    <source>
        <dbReference type="PROSITE" id="PS51747"/>
    </source>
</evidence>
<organism evidence="10 11">
    <name type="scientific">Oceanobacillus sojae</name>
    <dbReference type="NCBI Taxonomy" id="582851"/>
    <lineage>
        <taxon>Bacteria</taxon>
        <taxon>Bacillati</taxon>
        <taxon>Bacillota</taxon>
        <taxon>Bacilli</taxon>
        <taxon>Bacillales</taxon>
        <taxon>Bacillaceae</taxon>
        <taxon>Oceanobacillus</taxon>
    </lineage>
</organism>
<proteinExistence type="inferred from homology"/>
<dbReference type="FunFam" id="3.40.140.10:FF:000005">
    <property type="entry name" value="tRNA-specific adenosine deaminase"/>
    <property type="match status" value="1"/>
</dbReference>
<protein>
    <recommendedName>
        <fullName evidence="8">tRNA-specific adenosine deaminase</fullName>
        <ecNumber evidence="8">3.5.4.33</ecNumber>
    </recommendedName>
</protein>
<comment type="caution">
    <text evidence="10">The sequence shown here is derived from an EMBL/GenBank/DDBJ whole genome shotgun (WGS) entry which is preliminary data.</text>
</comment>
<feature type="binding site" evidence="8">
    <location>
        <position position="92"/>
    </location>
    <ligand>
        <name>Zn(2+)</name>
        <dbReference type="ChEBI" id="CHEBI:29105"/>
        <note>catalytic</note>
    </ligand>
</feature>
<keyword evidence="11" id="KW-1185">Reference proteome</keyword>
<feature type="active site" description="Proton donor" evidence="8">
    <location>
        <position position="61"/>
    </location>
</feature>
<dbReference type="Proteomes" id="UP000321558">
    <property type="component" value="Unassembled WGS sequence"/>
</dbReference>
<evidence type="ECO:0000256" key="5">
    <source>
        <dbReference type="ARBA" id="ARBA00022801"/>
    </source>
</evidence>
<dbReference type="SUPFAM" id="SSF53927">
    <property type="entry name" value="Cytidine deaminase-like"/>
    <property type="match status" value="1"/>
</dbReference>
<comment type="function">
    <text evidence="8">Catalyzes the deamination of adenosine to inosine at the wobble position 34 of tRNA(Arg2).</text>
</comment>
<evidence type="ECO:0000256" key="4">
    <source>
        <dbReference type="ARBA" id="ARBA00022723"/>
    </source>
</evidence>
<dbReference type="NCBIfam" id="NF008113">
    <property type="entry name" value="PRK10860.1"/>
    <property type="match status" value="1"/>
</dbReference>
<dbReference type="InterPro" id="IPR016192">
    <property type="entry name" value="APOBEC/CMP_deaminase_Zn-bd"/>
</dbReference>
<evidence type="ECO:0000313" key="11">
    <source>
        <dbReference type="Proteomes" id="UP000321558"/>
    </source>
</evidence>
<dbReference type="AlphaFoldDB" id="A0A511ZPI7"/>
<dbReference type="RefSeq" id="WP_186813718.1">
    <property type="nucleotide sequence ID" value="NZ_BJYM01000021.1"/>
</dbReference>
<evidence type="ECO:0000256" key="3">
    <source>
        <dbReference type="ARBA" id="ARBA00022694"/>
    </source>
</evidence>
<evidence type="ECO:0000313" key="10">
    <source>
        <dbReference type="EMBL" id="GEN89364.1"/>
    </source>
</evidence>
<dbReference type="InterPro" id="IPR002125">
    <property type="entry name" value="CMP_dCMP_dom"/>
</dbReference>
<evidence type="ECO:0000256" key="2">
    <source>
        <dbReference type="ARBA" id="ARBA00011738"/>
    </source>
</evidence>
<dbReference type="EC" id="3.5.4.33" evidence="8"/>
<keyword evidence="4 8" id="KW-0479">Metal-binding</keyword>
<reference evidence="10 11" key="1">
    <citation type="submission" date="2019-07" db="EMBL/GenBank/DDBJ databases">
        <title>Whole genome shotgun sequence of Oceanobacillus sojae NBRC 105379.</title>
        <authorList>
            <person name="Hosoyama A."/>
            <person name="Uohara A."/>
            <person name="Ohji S."/>
            <person name="Ichikawa N."/>
        </authorList>
    </citation>
    <scope>NUCLEOTIDE SEQUENCE [LARGE SCALE GENOMIC DNA]</scope>
    <source>
        <strain evidence="10 11">NBRC 105379</strain>
    </source>
</reference>